<gene>
    <name evidence="2" type="ORF">EZS28_033612</name>
</gene>
<reference evidence="2 3" key="1">
    <citation type="submission" date="2019-03" db="EMBL/GenBank/DDBJ databases">
        <title>Single cell metagenomics reveals metabolic interactions within the superorganism composed of flagellate Streblomastix strix and complex community of Bacteroidetes bacteria on its surface.</title>
        <authorList>
            <person name="Treitli S.C."/>
            <person name="Kolisko M."/>
            <person name="Husnik F."/>
            <person name="Keeling P."/>
            <person name="Hampl V."/>
        </authorList>
    </citation>
    <scope>NUCLEOTIDE SEQUENCE [LARGE SCALE GENOMIC DNA]</scope>
    <source>
        <strain evidence="2">ST1C</strain>
    </source>
</reference>
<dbReference type="EMBL" id="SNRW01014991">
    <property type="protein sequence ID" value="KAA6370861.1"/>
    <property type="molecule type" value="Genomic_DNA"/>
</dbReference>
<dbReference type="AlphaFoldDB" id="A0A5J4UL79"/>
<evidence type="ECO:0000313" key="2">
    <source>
        <dbReference type="EMBL" id="KAA6370861.1"/>
    </source>
</evidence>
<dbReference type="Proteomes" id="UP000324800">
    <property type="component" value="Unassembled WGS sequence"/>
</dbReference>
<sequence length="203" mass="22666">MTNEMQIAFTADTPAALEPPPPEDMLEGLTLDDDIKMVRAPVWKGDELNTDGILVGGSGTRSYSSNPHRRNPGSLLSTHSQDKRNYRKYGERRRRSLKEINLWTEQDQQGQYIEPSAFFNMNSNEGLNAEDQPSTLKFSSRLAAKSAASAIARFAAGHIIMGSGMEMSNGIISKDRERVQAELEESKVAQSMRMAERKMVQEN</sequence>
<protein>
    <submittedName>
        <fullName evidence="2">Uncharacterized protein</fullName>
    </submittedName>
</protein>
<name>A0A5J4UL79_9EUKA</name>
<feature type="region of interest" description="Disordered" evidence="1">
    <location>
        <begin position="184"/>
        <end position="203"/>
    </location>
</feature>
<evidence type="ECO:0000313" key="3">
    <source>
        <dbReference type="Proteomes" id="UP000324800"/>
    </source>
</evidence>
<evidence type="ECO:0000256" key="1">
    <source>
        <dbReference type="SAM" id="MobiDB-lite"/>
    </source>
</evidence>
<feature type="region of interest" description="Disordered" evidence="1">
    <location>
        <begin position="49"/>
        <end position="92"/>
    </location>
</feature>
<organism evidence="2 3">
    <name type="scientific">Streblomastix strix</name>
    <dbReference type="NCBI Taxonomy" id="222440"/>
    <lineage>
        <taxon>Eukaryota</taxon>
        <taxon>Metamonada</taxon>
        <taxon>Preaxostyla</taxon>
        <taxon>Oxymonadida</taxon>
        <taxon>Streblomastigidae</taxon>
        <taxon>Streblomastix</taxon>
    </lineage>
</organism>
<proteinExistence type="predicted"/>
<feature type="compositionally biased region" description="Basic and acidic residues" evidence="1">
    <location>
        <begin position="194"/>
        <end position="203"/>
    </location>
</feature>
<feature type="region of interest" description="Disordered" evidence="1">
    <location>
        <begin position="1"/>
        <end position="28"/>
    </location>
</feature>
<accession>A0A5J4UL79</accession>
<comment type="caution">
    <text evidence="2">The sequence shown here is derived from an EMBL/GenBank/DDBJ whole genome shotgun (WGS) entry which is preliminary data.</text>
</comment>